<sequence>MGPFEVAVVAIVCGIVYKIANTYLEHKGALVAEEEINQLRQELSDMKQRLVTLERIVTDEGYDLKSKFENL</sequence>
<keyword evidence="3" id="KW-1185">Reference proteome</keyword>
<organism evidence="2 3">
    <name type="scientific">Shewanella mangrovi</name>
    <dbReference type="NCBI Taxonomy" id="1515746"/>
    <lineage>
        <taxon>Bacteria</taxon>
        <taxon>Pseudomonadati</taxon>
        <taxon>Pseudomonadota</taxon>
        <taxon>Gammaproteobacteria</taxon>
        <taxon>Alteromonadales</taxon>
        <taxon>Shewanellaceae</taxon>
        <taxon>Shewanella</taxon>
    </lineage>
</organism>
<protein>
    <recommendedName>
        <fullName evidence="4">Phage shock protein B</fullName>
    </recommendedName>
</protein>
<reference evidence="2 3" key="1">
    <citation type="submission" date="2014-06" db="EMBL/GenBank/DDBJ databases">
        <title>Shewanella sp. YQH10.</title>
        <authorList>
            <person name="Liu Y."/>
            <person name="Zeng R."/>
        </authorList>
    </citation>
    <scope>NUCLEOTIDE SEQUENCE [LARGE SCALE GENOMIC DNA]</scope>
    <source>
        <strain evidence="2 3">YQH10</strain>
    </source>
</reference>
<dbReference type="OrthoDB" id="5772882at2"/>
<accession>A0A094LUX4</accession>
<feature type="coiled-coil region" evidence="1">
    <location>
        <begin position="29"/>
        <end position="56"/>
    </location>
</feature>
<proteinExistence type="predicted"/>
<dbReference type="Proteomes" id="UP000029264">
    <property type="component" value="Unassembled WGS sequence"/>
</dbReference>
<name>A0A094LUX4_9GAMM</name>
<dbReference type="AlphaFoldDB" id="A0A094LUX4"/>
<evidence type="ECO:0000313" key="2">
    <source>
        <dbReference type="EMBL" id="KFZ39038.1"/>
    </source>
</evidence>
<gene>
    <name evidence="2" type="ORF">HR45_01175</name>
</gene>
<dbReference type="RefSeq" id="WP_037438857.1">
    <property type="nucleotide sequence ID" value="NZ_JPEO01000001.1"/>
</dbReference>
<dbReference type="STRING" id="1515746.HR45_01175"/>
<evidence type="ECO:0008006" key="4">
    <source>
        <dbReference type="Google" id="ProtNLM"/>
    </source>
</evidence>
<comment type="caution">
    <text evidence="2">The sequence shown here is derived from an EMBL/GenBank/DDBJ whole genome shotgun (WGS) entry which is preliminary data.</text>
</comment>
<evidence type="ECO:0000256" key="1">
    <source>
        <dbReference type="SAM" id="Coils"/>
    </source>
</evidence>
<evidence type="ECO:0000313" key="3">
    <source>
        <dbReference type="Proteomes" id="UP000029264"/>
    </source>
</evidence>
<dbReference type="EMBL" id="JPEO01000001">
    <property type="protein sequence ID" value="KFZ39038.1"/>
    <property type="molecule type" value="Genomic_DNA"/>
</dbReference>
<keyword evidence="1" id="KW-0175">Coiled coil</keyword>